<keyword evidence="1" id="KW-0472">Membrane</keyword>
<evidence type="ECO:0000313" key="3">
    <source>
        <dbReference type="Proteomes" id="UP000276133"/>
    </source>
</evidence>
<dbReference type="EMBL" id="REGN01007430">
    <property type="protein sequence ID" value="RNA06346.1"/>
    <property type="molecule type" value="Genomic_DNA"/>
</dbReference>
<gene>
    <name evidence="2" type="ORF">BpHYR1_023279</name>
</gene>
<keyword evidence="1" id="KW-0812">Transmembrane</keyword>
<evidence type="ECO:0000313" key="2">
    <source>
        <dbReference type="EMBL" id="RNA06346.1"/>
    </source>
</evidence>
<keyword evidence="1" id="KW-1133">Transmembrane helix</keyword>
<sequence length="72" mass="8762">MLFKTLVKNGSIFEISFYYQEHIENHSRFMNKLKRLNKRRKFLILIFFSTDVVFSNHNSVIEARYLDQLFQG</sequence>
<reference evidence="2 3" key="1">
    <citation type="journal article" date="2018" name="Sci. Rep.">
        <title>Genomic signatures of local adaptation to the degree of environmental predictability in rotifers.</title>
        <authorList>
            <person name="Franch-Gras L."/>
            <person name="Hahn C."/>
            <person name="Garcia-Roger E.M."/>
            <person name="Carmona M.J."/>
            <person name="Serra M."/>
            <person name="Gomez A."/>
        </authorList>
    </citation>
    <scope>NUCLEOTIDE SEQUENCE [LARGE SCALE GENOMIC DNA]</scope>
    <source>
        <strain evidence="2">HYR1</strain>
    </source>
</reference>
<accession>A0A3M7Q4F2</accession>
<comment type="caution">
    <text evidence="2">The sequence shown here is derived from an EMBL/GenBank/DDBJ whole genome shotgun (WGS) entry which is preliminary data.</text>
</comment>
<proteinExistence type="predicted"/>
<organism evidence="2 3">
    <name type="scientific">Brachionus plicatilis</name>
    <name type="common">Marine rotifer</name>
    <name type="synonym">Brachionus muelleri</name>
    <dbReference type="NCBI Taxonomy" id="10195"/>
    <lineage>
        <taxon>Eukaryota</taxon>
        <taxon>Metazoa</taxon>
        <taxon>Spiralia</taxon>
        <taxon>Gnathifera</taxon>
        <taxon>Rotifera</taxon>
        <taxon>Eurotatoria</taxon>
        <taxon>Monogononta</taxon>
        <taxon>Pseudotrocha</taxon>
        <taxon>Ploima</taxon>
        <taxon>Brachionidae</taxon>
        <taxon>Brachionus</taxon>
    </lineage>
</organism>
<evidence type="ECO:0000256" key="1">
    <source>
        <dbReference type="SAM" id="Phobius"/>
    </source>
</evidence>
<protein>
    <submittedName>
        <fullName evidence="2">Uncharacterized protein</fullName>
    </submittedName>
</protein>
<keyword evidence="3" id="KW-1185">Reference proteome</keyword>
<feature type="transmembrane region" description="Helical" evidence="1">
    <location>
        <begin position="42"/>
        <end position="61"/>
    </location>
</feature>
<name>A0A3M7Q4F2_BRAPC</name>
<dbReference type="AlphaFoldDB" id="A0A3M7Q4F2"/>
<dbReference type="Proteomes" id="UP000276133">
    <property type="component" value="Unassembled WGS sequence"/>
</dbReference>